<feature type="region of interest" description="Disordered" evidence="5">
    <location>
        <begin position="174"/>
        <end position="205"/>
    </location>
</feature>
<gene>
    <name evidence="8" type="ORF">OLC1_LOCUS797</name>
</gene>
<accession>A0AAV1BXS3</accession>
<evidence type="ECO:0000256" key="1">
    <source>
        <dbReference type="ARBA" id="ARBA00004496"/>
    </source>
</evidence>
<dbReference type="AlphaFoldDB" id="A0AAV1BXS3"/>
<dbReference type="Gene3D" id="1.10.10.10">
    <property type="entry name" value="Winged helix-like DNA-binding domain superfamily/Winged helix DNA-binding domain"/>
    <property type="match status" value="3"/>
</dbReference>
<sequence length="570" mass="63682">MILSSSSSRSIMAILSGNFISTTANQLQNHVFVIPWARKMMNLDSTVISCSKGRDYSSKSGPMRYIPKRSSGIKDSEVSSSQLNDVKQRDSVESNGKRVELSRSKQNILSVVDAMSRKQHQHPFSKINYNEEYSTKRLAQSNGERFQLSGSSESSRMGGTLDVNNECEIEYGKPLSNTGDNIGSGTGSVVPPNVQRHQPTVQASASRWSYFADTDFKNQSEKTSNIKNDNTRGSSQMVQPDVERIDFCGSSQTSSSSRNIAVEPQFQNLTETSVDNARYEKESGTDSSVISEGVPPLCSSRTFVAGTELNYNKEPVEKSKHDVRLGKNRVFQSSIQKVESASSGQTSAGRRSFVLNTEGLGVGEEFDGDMRFEDDKFVEEFDDFLEENSKGNRRSKGVKVKEDVQKLAVELLAMRALTAMELRKKLQGKNCPLHIVDAVIRDFKSRGLINDDLYAETFSRSRWASSTWGPSRIKQALYSKGVSSEDAEKAVKLVFSDDASADVEESSSRLGMSKLSMDHLFAQATKQWMRSSDVCIEKRKLRVIRWLQYRGFSWSVISMIMKKLESKYPT</sequence>
<evidence type="ECO:0000313" key="8">
    <source>
        <dbReference type="EMBL" id="CAI9088154.1"/>
    </source>
</evidence>
<dbReference type="PANTHER" id="PTHR33602:SF1">
    <property type="entry name" value="REGULATORY PROTEIN RECX FAMILY PROTEIN"/>
    <property type="match status" value="1"/>
</dbReference>
<proteinExistence type="inferred from homology"/>
<feature type="compositionally biased region" description="Polar residues" evidence="5">
    <location>
        <begin position="195"/>
        <end position="205"/>
    </location>
</feature>
<comment type="subcellular location">
    <subcellularLocation>
        <location evidence="1">Cytoplasm</location>
    </subcellularLocation>
</comment>
<name>A0AAV1BXS3_OLDCO</name>
<comment type="similarity">
    <text evidence="2">Belongs to the RecX family.</text>
</comment>
<dbReference type="InterPro" id="IPR053925">
    <property type="entry name" value="RecX_HTH_3rd"/>
</dbReference>
<dbReference type="GO" id="GO:0006282">
    <property type="term" value="P:regulation of DNA repair"/>
    <property type="evidence" value="ECO:0007669"/>
    <property type="project" value="InterPro"/>
</dbReference>
<dbReference type="HAMAP" id="MF_01114">
    <property type="entry name" value="RecX"/>
    <property type="match status" value="1"/>
</dbReference>
<dbReference type="EMBL" id="OX459118">
    <property type="protein sequence ID" value="CAI9088154.1"/>
    <property type="molecule type" value="Genomic_DNA"/>
</dbReference>
<feature type="compositionally biased region" description="Basic and acidic residues" evidence="5">
    <location>
        <begin position="86"/>
        <end position="100"/>
    </location>
</feature>
<evidence type="ECO:0000256" key="2">
    <source>
        <dbReference type="ARBA" id="ARBA00009695"/>
    </source>
</evidence>
<dbReference type="Pfam" id="PF02631">
    <property type="entry name" value="RecX_HTH2"/>
    <property type="match status" value="1"/>
</dbReference>
<evidence type="ECO:0000259" key="6">
    <source>
        <dbReference type="Pfam" id="PF02631"/>
    </source>
</evidence>
<keyword evidence="4" id="KW-0963">Cytoplasm</keyword>
<evidence type="ECO:0000256" key="4">
    <source>
        <dbReference type="ARBA" id="ARBA00022490"/>
    </source>
</evidence>
<dbReference type="Pfam" id="PF21981">
    <property type="entry name" value="RecX_HTH3"/>
    <property type="match status" value="1"/>
</dbReference>
<reference evidence="8" key="1">
    <citation type="submission" date="2023-03" db="EMBL/GenBank/DDBJ databases">
        <authorList>
            <person name="Julca I."/>
        </authorList>
    </citation>
    <scope>NUCLEOTIDE SEQUENCE</scope>
</reference>
<evidence type="ECO:0000259" key="7">
    <source>
        <dbReference type="Pfam" id="PF21981"/>
    </source>
</evidence>
<evidence type="ECO:0000313" key="9">
    <source>
        <dbReference type="Proteomes" id="UP001161247"/>
    </source>
</evidence>
<dbReference type="InterPro" id="IPR053924">
    <property type="entry name" value="RecX_HTH_2nd"/>
</dbReference>
<dbReference type="InterPro" id="IPR036388">
    <property type="entry name" value="WH-like_DNA-bd_sf"/>
</dbReference>
<organism evidence="8 9">
    <name type="scientific">Oldenlandia corymbosa var. corymbosa</name>
    <dbReference type="NCBI Taxonomy" id="529605"/>
    <lineage>
        <taxon>Eukaryota</taxon>
        <taxon>Viridiplantae</taxon>
        <taxon>Streptophyta</taxon>
        <taxon>Embryophyta</taxon>
        <taxon>Tracheophyta</taxon>
        <taxon>Spermatophyta</taxon>
        <taxon>Magnoliopsida</taxon>
        <taxon>eudicotyledons</taxon>
        <taxon>Gunneridae</taxon>
        <taxon>Pentapetalae</taxon>
        <taxon>asterids</taxon>
        <taxon>lamiids</taxon>
        <taxon>Gentianales</taxon>
        <taxon>Rubiaceae</taxon>
        <taxon>Rubioideae</taxon>
        <taxon>Spermacoceae</taxon>
        <taxon>Hedyotis-Oldenlandia complex</taxon>
        <taxon>Oldenlandia</taxon>
    </lineage>
</organism>
<feature type="region of interest" description="Disordered" evidence="5">
    <location>
        <begin position="53"/>
        <end position="100"/>
    </location>
</feature>
<keyword evidence="9" id="KW-1185">Reference proteome</keyword>
<feature type="domain" description="RecX third three-helical" evidence="7">
    <location>
        <begin position="518"/>
        <end position="560"/>
    </location>
</feature>
<feature type="domain" description="RecX second three-helical" evidence="6">
    <location>
        <begin position="450"/>
        <end position="490"/>
    </location>
</feature>
<dbReference type="PANTHER" id="PTHR33602">
    <property type="entry name" value="REGULATORY PROTEIN RECX FAMILY PROTEIN"/>
    <property type="match status" value="1"/>
</dbReference>
<protein>
    <recommendedName>
        <fullName evidence="3">Regulatory protein RecX</fullName>
    </recommendedName>
</protein>
<dbReference type="GO" id="GO:0005737">
    <property type="term" value="C:cytoplasm"/>
    <property type="evidence" value="ECO:0007669"/>
    <property type="project" value="UniProtKB-SubCell"/>
</dbReference>
<dbReference type="Proteomes" id="UP001161247">
    <property type="component" value="Chromosome 1"/>
</dbReference>
<dbReference type="InterPro" id="IPR003783">
    <property type="entry name" value="Regulatory_RecX"/>
</dbReference>
<evidence type="ECO:0000256" key="5">
    <source>
        <dbReference type="SAM" id="MobiDB-lite"/>
    </source>
</evidence>
<evidence type="ECO:0000256" key="3">
    <source>
        <dbReference type="ARBA" id="ARBA00018111"/>
    </source>
</evidence>